<feature type="compositionally biased region" description="Basic and acidic residues" evidence="1">
    <location>
        <begin position="8"/>
        <end position="41"/>
    </location>
</feature>
<evidence type="ECO:0000313" key="2">
    <source>
        <dbReference type="EMBL" id="CAB4973515.1"/>
    </source>
</evidence>
<feature type="region of interest" description="Disordered" evidence="1">
    <location>
        <begin position="61"/>
        <end position="103"/>
    </location>
</feature>
<gene>
    <name evidence="2" type="ORF">UFOPK3927_00277</name>
</gene>
<dbReference type="AlphaFoldDB" id="A0A6J7M1A2"/>
<dbReference type="EMBL" id="CAFBOK010000019">
    <property type="protein sequence ID" value="CAB4973515.1"/>
    <property type="molecule type" value="Genomic_DNA"/>
</dbReference>
<evidence type="ECO:0000256" key="1">
    <source>
        <dbReference type="SAM" id="MobiDB-lite"/>
    </source>
</evidence>
<sequence>MSLFQQVERSDAENERRTHHPARSDHVEDSRKERRGEDDIVKTRHERLGALTHVFDLKSLWGLHPGVGHDDPSGAERRANDDHRCGEQPHAIPKASATKKHEA</sequence>
<name>A0A6J7M1A2_9ZZZZ</name>
<proteinExistence type="predicted"/>
<reference evidence="2" key="1">
    <citation type="submission" date="2020-05" db="EMBL/GenBank/DDBJ databases">
        <authorList>
            <person name="Chiriac C."/>
            <person name="Salcher M."/>
            <person name="Ghai R."/>
            <person name="Kavagutti S V."/>
        </authorList>
    </citation>
    <scope>NUCLEOTIDE SEQUENCE</scope>
</reference>
<feature type="region of interest" description="Disordered" evidence="1">
    <location>
        <begin position="1"/>
        <end position="41"/>
    </location>
</feature>
<organism evidence="2">
    <name type="scientific">freshwater metagenome</name>
    <dbReference type="NCBI Taxonomy" id="449393"/>
    <lineage>
        <taxon>unclassified sequences</taxon>
        <taxon>metagenomes</taxon>
        <taxon>ecological metagenomes</taxon>
    </lineage>
</organism>
<accession>A0A6J7M1A2</accession>
<protein>
    <submittedName>
        <fullName evidence="2">Unannotated protein</fullName>
    </submittedName>
</protein>
<feature type="compositionally biased region" description="Basic and acidic residues" evidence="1">
    <location>
        <begin position="67"/>
        <end position="87"/>
    </location>
</feature>